<accession>A0A2S2DRR0</accession>
<dbReference type="KEGG" id="psez:HME7025_00104"/>
<dbReference type="Proteomes" id="UP000245468">
    <property type="component" value="Chromosome"/>
</dbReference>
<gene>
    <name evidence="1" type="ORF">HME7025_00104</name>
</gene>
<evidence type="ECO:0000313" key="2">
    <source>
        <dbReference type="Proteomes" id="UP000245468"/>
    </source>
</evidence>
<reference evidence="2" key="1">
    <citation type="submission" date="2018-05" db="EMBL/GenBank/DDBJ databases">
        <title>Pseudarcicella sp. HME7025 Genome sequencing and assembly.</title>
        <authorList>
            <person name="Kim H."/>
            <person name="Kang H."/>
            <person name="Joh K."/>
        </authorList>
    </citation>
    <scope>NUCLEOTIDE SEQUENCE [LARGE SCALE GENOMIC DNA]</scope>
    <source>
        <strain evidence="2">HME7025</strain>
    </source>
</reference>
<organism evidence="1 2">
    <name type="scientific">Aquirufa nivalisilvae</name>
    <dbReference type="NCBI Taxonomy" id="2516557"/>
    <lineage>
        <taxon>Bacteria</taxon>
        <taxon>Pseudomonadati</taxon>
        <taxon>Bacteroidota</taxon>
        <taxon>Cytophagia</taxon>
        <taxon>Cytophagales</taxon>
        <taxon>Flectobacillaceae</taxon>
        <taxon>Aquirufa</taxon>
    </lineage>
</organism>
<proteinExistence type="predicted"/>
<evidence type="ECO:0008006" key="3">
    <source>
        <dbReference type="Google" id="ProtNLM"/>
    </source>
</evidence>
<dbReference type="EMBL" id="CP029346">
    <property type="protein sequence ID" value="AWL07989.1"/>
    <property type="molecule type" value="Genomic_DNA"/>
</dbReference>
<dbReference type="RefSeq" id="WP_109321768.1">
    <property type="nucleotide sequence ID" value="NZ_CP029346.1"/>
</dbReference>
<dbReference type="OrthoDB" id="840436at2"/>
<protein>
    <recommendedName>
        <fullName evidence="3">Phage tail tape measure protein</fullName>
    </recommendedName>
</protein>
<dbReference type="AlphaFoldDB" id="A0A2S2DRR0"/>
<keyword evidence="2" id="KW-1185">Reference proteome</keyword>
<sequence>MAISIKSVPILKDKVARKFVVLRTVLGSQKLATEAMDMLEKFASETPFSLDQLTGSYIKLVQRGIKVTAVELTKIGDLASSQGKEFDQLTEALLDASTGEFERLKEFGIKGKTMGDQITLTFGKVQKVIANTPEAIQNAVISFGELNGVMGGMAKLPKDLAVIQSNLGDIFDDLRVRILKKLAILLG</sequence>
<evidence type="ECO:0000313" key="1">
    <source>
        <dbReference type="EMBL" id="AWL07989.1"/>
    </source>
</evidence>
<name>A0A2S2DRR0_9BACT</name>